<evidence type="ECO:0000259" key="5">
    <source>
        <dbReference type="PROSITE" id="PS50043"/>
    </source>
</evidence>
<keyword evidence="2" id="KW-0238">DNA-binding</keyword>
<keyword evidence="1" id="KW-0805">Transcription regulation</keyword>
<feature type="coiled-coil region" evidence="4">
    <location>
        <begin position="641"/>
        <end position="668"/>
    </location>
</feature>
<dbReference type="Gene3D" id="1.25.40.10">
    <property type="entry name" value="Tetratricopeptide repeat domain"/>
    <property type="match status" value="1"/>
</dbReference>
<dbReference type="Pfam" id="PF25873">
    <property type="entry name" value="WHD_MalT"/>
    <property type="match status" value="1"/>
</dbReference>
<proteinExistence type="predicted"/>
<dbReference type="AlphaFoldDB" id="A0A4P6JSE5"/>
<dbReference type="SUPFAM" id="SSF48452">
    <property type="entry name" value="TPR-like"/>
    <property type="match status" value="1"/>
</dbReference>
<dbReference type="RefSeq" id="WP_129889367.1">
    <property type="nucleotide sequence ID" value="NZ_CP035758.1"/>
</dbReference>
<keyword evidence="7" id="KW-1185">Reference proteome</keyword>
<dbReference type="EMBL" id="CP035758">
    <property type="protein sequence ID" value="QBD78314.1"/>
    <property type="molecule type" value="Genomic_DNA"/>
</dbReference>
<dbReference type="SUPFAM" id="SSF46894">
    <property type="entry name" value="C-terminal effector domain of the bipartite response regulators"/>
    <property type="match status" value="1"/>
</dbReference>
<keyword evidence="4" id="KW-0175">Coiled coil</keyword>
<dbReference type="Gene3D" id="1.10.10.10">
    <property type="entry name" value="Winged helix-like DNA-binding domain superfamily/Winged helix DNA-binding domain"/>
    <property type="match status" value="1"/>
</dbReference>
<dbReference type="Proteomes" id="UP000290365">
    <property type="component" value="Chromosome"/>
</dbReference>
<evidence type="ECO:0000256" key="3">
    <source>
        <dbReference type="ARBA" id="ARBA00023163"/>
    </source>
</evidence>
<feature type="domain" description="HTH luxR-type" evidence="5">
    <location>
        <begin position="855"/>
        <end position="920"/>
    </location>
</feature>
<evidence type="ECO:0000256" key="2">
    <source>
        <dbReference type="ARBA" id="ARBA00023125"/>
    </source>
</evidence>
<dbReference type="InterPro" id="IPR011990">
    <property type="entry name" value="TPR-like_helical_dom_sf"/>
</dbReference>
<dbReference type="PRINTS" id="PR00038">
    <property type="entry name" value="HTHLUXR"/>
</dbReference>
<dbReference type="OrthoDB" id="965844at2"/>
<organism evidence="6 7">
    <name type="scientific">Ktedonosporobacter rubrisoli</name>
    <dbReference type="NCBI Taxonomy" id="2509675"/>
    <lineage>
        <taxon>Bacteria</taxon>
        <taxon>Bacillati</taxon>
        <taxon>Chloroflexota</taxon>
        <taxon>Ktedonobacteria</taxon>
        <taxon>Ktedonobacterales</taxon>
        <taxon>Ktedonosporobacteraceae</taxon>
        <taxon>Ktedonosporobacter</taxon>
    </lineage>
</organism>
<dbReference type="Pfam" id="PF00196">
    <property type="entry name" value="GerE"/>
    <property type="match status" value="1"/>
</dbReference>
<accession>A0A4P6JSE5</accession>
<dbReference type="SMART" id="SM00421">
    <property type="entry name" value="HTH_LUXR"/>
    <property type="match status" value="1"/>
</dbReference>
<reference evidence="6 7" key="1">
    <citation type="submission" date="2019-01" db="EMBL/GenBank/DDBJ databases">
        <title>Ktedonosporobacter rubrisoli SCAWS-G2.</title>
        <authorList>
            <person name="Huang Y."/>
            <person name="Yan B."/>
        </authorList>
    </citation>
    <scope>NUCLEOTIDE SEQUENCE [LARGE SCALE GENOMIC DNA]</scope>
    <source>
        <strain evidence="6 7">SCAWS-G2</strain>
    </source>
</reference>
<dbReference type="PROSITE" id="PS50043">
    <property type="entry name" value="HTH_LUXR_2"/>
    <property type="match status" value="1"/>
</dbReference>
<dbReference type="InterPro" id="IPR036388">
    <property type="entry name" value="WH-like_DNA-bd_sf"/>
</dbReference>
<dbReference type="PROSITE" id="PS00622">
    <property type="entry name" value="HTH_LUXR_1"/>
    <property type="match status" value="1"/>
</dbReference>
<dbReference type="InterPro" id="IPR059106">
    <property type="entry name" value="WHD_MalT"/>
</dbReference>
<dbReference type="GO" id="GO:0006355">
    <property type="term" value="P:regulation of DNA-templated transcription"/>
    <property type="evidence" value="ECO:0007669"/>
    <property type="project" value="InterPro"/>
</dbReference>
<dbReference type="InterPro" id="IPR041617">
    <property type="entry name" value="TPR_MalT"/>
</dbReference>
<evidence type="ECO:0000313" key="6">
    <source>
        <dbReference type="EMBL" id="QBD78314.1"/>
    </source>
</evidence>
<protein>
    <submittedName>
        <fullName evidence="6">LuxR family transcriptional regulator</fullName>
    </submittedName>
</protein>
<dbReference type="GO" id="GO:0003677">
    <property type="term" value="F:DNA binding"/>
    <property type="evidence" value="ECO:0007669"/>
    <property type="project" value="UniProtKB-KW"/>
</dbReference>
<evidence type="ECO:0000256" key="1">
    <source>
        <dbReference type="ARBA" id="ARBA00023015"/>
    </source>
</evidence>
<dbReference type="Pfam" id="PF17874">
    <property type="entry name" value="TPR_MalT"/>
    <property type="match status" value="1"/>
</dbReference>
<keyword evidence="3" id="KW-0804">Transcription</keyword>
<gene>
    <name evidence="6" type="ORF">EPA93_20850</name>
</gene>
<evidence type="ECO:0000313" key="7">
    <source>
        <dbReference type="Proteomes" id="UP000290365"/>
    </source>
</evidence>
<sequence length="922" mass="103402">MFEQDLLVTRFTIPPLRSTLLARTHLLSILDQSRSVPLTLLLASAGFGKTTLLADWASRSAGQVAWLSLDEQDNDPTRFWTYLIAALRKTGATVGKATLTLLHSSQPPQLSSALTLLINELVELTQDTALILDDFHLLKEPALHASLKFFLQHLPGCLHLILASRVDPPLPLARLRARGQVLEIREADLRLREEEAARFLTQVMGLSSLSAEDIQLLEQRTEGWLAGLQLAALSLQRHQNVAAFLKAFAGSQRFLLDYVQEEILDALPEAQQHFLLKTSVLDRMNADLCYELTGEPASQQMLEALERAHLFLFPLDEERCWYRFHALFREALQARLQATQPELRPRLHRQAALWYQRQGWSHEALPHARASQDFSFLAQLLESYAERLFLQGEQQTLLSWAKQLPREVLNAHPRLVTDYILAFDLLFPFPNQQQEERGYLLQLQAEVEKLVQQEGSSLSPAERNLLQHRLMLLKLWDTGTRALSAGDVEQLSSFAASIQHLSLEDGMVWKLHSWGSLGMASRLSGNFPPMVAIFEESRKTIDKEQYPSQEVHILWILAVAMIALGHLRQARNYSETLRQLSKRLGIPVPLAAYPDLLQAQLAYEWNQLETAKSAAQAAIEKTAPLHYIDILMGAYEVMVRVSIAQHNLARAEQSVQEMEEISKNARIELFRPLIESLRAQLWLAQGRLNRALDWAEHTPYREQTPLYSREIAYLAIARTYIAGGQFSQALQLLATLRSSAEQFARVGSIISILALQIAALQAAGDRQEVPGLLLHLLTLTEPEGYVRVFLDLGEPMYQALRGFLAIEPGSDVAASLVSYAQMLLDAFAREQKQAADQLVSATASIPPAKTSLATISSLPEPLTAREKEVLRLIAQGATNQEIANRLVISLATVKKHIGSLLLKLAAENRTHAVARARELALL</sequence>
<dbReference type="PANTHER" id="PTHR44688:SF16">
    <property type="entry name" value="DNA-BINDING TRANSCRIPTIONAL ACTIVATOR DEVR_DOSR"/>
    <property type="match status" value="1"/>
</dbReference>
<dbReference type="InterPro" id="IPR027417">
    <property type="entry name" value="P-loop_NTPase"/>
</dbReference>
<dbReference type="InterPro" id="IPR000792">
    <property type="entry name" value="Tscrpt_reg_LuxR_C"/>
</dbReference>
<name>A0A4P6JSE5_KTERU</name>
<dbReference type="KEGG" id="kbs:EPA93_20850"/>
<dbReference type="PANTHER" id="PTHR44688">
    <property type="entry name" value="DNA-BINDING TRANSCRIPTIONAL ACTIVATOR DEVR_DOSR"/>
    <property type="match status" value="1"/>
</dbReference>
<evidence type="ECO:0000256" key="4">
    <source>
        <dbReference type="SAM" id="Coils"/>
    </source>
</evidence>
<dbReference type="CDD" id="cd06170">
    <property type="entry name" value="LuxR_C_like"/>
    <property type="match status" value="1"/>
</dbReference>
<dbReference type="SUPFAM" id="SSF52540">
    <property type="entry name" value="P-loop containing nucleoside triphosphate hydrolases"/>
    <property type="match status" value="1"/>
</dbReference>
<dbReference type="InterPro" id="IPR016032">
    <property type="entry name" value="Sig_transdc_resp-reg_C-effctor"/>
</dbReference>
<dbReference type="Gene3D" id="3.40.50.300">
    <property type="entry name" value="P-loop containing nucleotide triphosphate hydrolases"/>
    <property type="match status" value="1"/>
</dbReference>